<comment type="catalytic activity">
    <reaction evidence="1">
        <text>Hydrolyzes the link between N-acetylmuramoyl residues and L-amino acid residues in certain cell-wall glycopeptides.</text>
        <dbReference type="EC" id="3.5.1.28"/>
    </reaction>
</comment>
<protein>
    <recommendedName>
        <fullName evidence="2">N-acetylmuramoyl-L-alanine amidase</fullName>
        <ecNumber evidence="2">3.5.1.28</ecNumber>
    </recommendedName>
</protein>
<dbReference type="PROSITE" id="PS51257">
    <property type="entry name" value="PROKAR_LIPOPROTEIN"/>
    <property type="match status" value="1"/>
</dbReference>
<evidence type="ECO:0000313" key="7">
    <source>
        <dbReference type="EMBL" id="GEP42935.1"/>
    </source>
</evidence>
<sequence length="240" mass="26037">MTFLRLATAVVGVLFLASCQAPSLPGMGRGGSTYGDRAGPQGFRTVVIDAGHGGKDSGARARGLTEKTYALDIAKRVRAELSGYRVIMVRSDDRFIELDDRVRIASRSGDAVLVSIHLNYGRSYRAGPETYWWRVDSYGLARRLHQNMNAVCPHESGNAGFVRRRLRLTRNPTIPCVLVECGYLTNSRDASSLASSAYRERMAEAIARAIKTQSASGDSGMGPLPRPIYAPPSKASDARG</sequence>
<dbReference type="Proteomes" id="UP000321577">
    <property type="component" value="Unassembled WGS sequence"/>
</dbReference>
<keyword evidence="3" id="KW-0378">Hydrolase</keyword>
<dbReference type="SUPFAM" id="SSF53187">
    <property type="entry name" value="Zn-dependent exopeptidases"/>
    <property type="match status" value="1"/>
</dbReference>
<evidence type="ECO:0000256" key="1">
    <source>
        <dbReference type="ARBA" id="ARBA00001561"/>
    </source>
</evidence>
<evidence type="ECO:0000313" key="8">
    <source>
        <dbReference type="Proteomes" id="UP000321577"/>
    </source>
</evidence>
<dbReference type="OrthoDB" id="9763643at2"/>
<dbReference type="EMBL" id="BKAG01000013">
    <property type="protein sequence ID" value="GEP42935.1"/>
    <property type="molecule type" value="Genomic_DNA"/>
</dbReference>
<feature type="chain" id="PRO_5021995873" description="N-acetylmuramoyl-L-alanine amidase" evidence="5">
    <location>
        <begin position="24"/>
        <end position="240"/>
    </location>
</feature>
<dbReference type="PANTHER" id="PTHR30404">
    <property type="entry name" value="N-ACETYLMURAMOYL-L-ALANINE AMIDASE"/>
    <property type="match status" value="1"/>
</dbReference>
<dbReference type="PANTHER" id="PTHR30404:SF0">
    <property type="entry name" value="N-ACETYLMURAMOYL-L-ALANINE AMIDASE AMIC"/>
    <property type="match status" value="1"/>
</dbReference>
<dbReference type="SMART" id="SM00646">
    <property type="entry name" value="Ami_3"/>
    <property type="match status" value="1"/>
</dbReference>
<keyword evidence="8" id="KW-1185">Reference proteome</keyword>
<dbReference type="GO" id="GO:0009253">
    <property type="term" value="P:peptidoglycan catabolic process"/>
    <property type="evidence" value="ECO:0007669"/>
    <property type="project" value="InterPro"/>
</dbReference>
<evidence type="ECO:0000256" key="4">
    <source>
        <dbReference type="SAM" id="MobiDB-lite"/>
    </source>
</evidence>
<dbReference type="GO" id="GO:0030288">
    <property type="term" value="C:outer membrane-bounded periplasmic space"/>
    <property type="evidence" value="ECO:0007669"/>
    <property type="project" value="TreeGrafter"/>
</dbReference>
<dbReference type="AlphaFoldDB" id="A0A512M890"/>
<dbReference type="GO" id="GO:0008745">
    <property type="term" value="F:N-acetylmuramoyl-L-alanine amidase activity"/>
    <property type="evidence" value="ECO:0007669"/>
    <property type="project" value="UniProtKB-EC"/>
</dbReference>
<dbReference type="Gene3D" id="3.40.630.40">
    <property type="entry name" value="Zn-dependent exopeptidases"/>
    <property type="match status" value="1"/>
</dbReference>
<dbReference type="InterPro" id="IPR050695">
    <property type="entry name" value="N-acetylmuramoyl_amidase_3"/>
</dbReference>
<name>A0A512M890_9BACT</name>
<feature type="domain" description="MurNAc-LAA" evidence="6">
    <location>
        <begin position="102"/>
        <end position="211"/>
    </location>
</feature>
<dbReference type="EC" id="3.5.1.28" evidence="2"/>
<evidence type="ECO:0000256" key="3">
    <source>
        <dbReference type="ARBA" id="ARBA00022801"/>
    </source>
</evidence>
<evidence type="ECO:0000256" key="5">
    <source>
        <dbReference type="SAM" id="SignalP"/>
    </source>
</evidence>
<proteinExistence type="predicted"/>
<gene>
    <name evidence="7" type="ORF">BGE01nite_22260</name>
</gene>
<dbReference type="CDD" id="cd02696">
    <property type="entry name" value="MurNAc-LAA"/>
    <property type="match status" value="1"/>
</dbReference>
<accession>A0A512M890</accession>
<keyword evidence="5" id="KW-0732">Signal</keyword>
<comment type="caution">
    <text evidence="7">The sequence shown here is derived from an EMBL/GenBank/DDBJ whole genome shotgun (WGS) entry which is preliminary data.</text>
</comment>
<evidence type="ECO:0000256" key="2">
    <source>
        <dbReference type="ARBA" id="ARBA00011901"/>
    </source>
</evidence>
<dbReference type="Pfam" id="PF01520">
    <property type="entry name" value="Amidase_3"/>
    <property type="match status" value="1"/>
</dbReference>
<organism evidence="7 8">
    <name type="scientific">Brevifollis gellanilyticus</name>
    <dbReference type="NCBI Taxonomy" id="748831"/>
    <lineage>
        <taxon>Bacteria</taxon>
        <taxon>Pseudomonadati</taxon>
        <taxon>Verrucomicrobiota</taxon>
        <taxon>Verrucomicrobiia</taxon>
        <taxon>Verrucomicrobiales</taxon>
        <taxon>Verrucomicrobiaceae</taxon>
    </lineage>
</organism>
<dbReference type="RefSeq" id="WP_146850518.1">
    <property type="nucleotide sequence ID" value="NZ_BKAG01000013.1"/>
</dbReference>
<feature type="signal peptide" evidence="5">
    <location>
        <begin position="1"/>
        <end position="23"/>
    </location>
</feature>
<evidence type="ECO:0000259" key="6">
    <source>
        <dbReference type="SMART" id="SM00646"/>
    </source>
</evidence>
<dbReference type="InterPro" id="IPR002508">
    <property type="entry name" value="MurNAc-LAA_cat"/>
</dbReference>
<feature type="region of interest" description="Disordered" evidence="4">
    <location>
        <begin position="212"/>
        <end position="240"/>
    </location>
</feature>
<reference evidence="7 8" key="1">
    <citation type="submission" date="2019-07" db="EMBL/GenBank/DDBJ databases">
        <title>Whole genome shotgun sequence of Brevifollis gellanilyticus NBRC 108608.</title>
        <authorList>
            <person name="Hosoyama A."/>
            <person name="Uohara A."/>
            <person name="Ohji S."/>
            <person name="Ichikawa N."/>
        </authorList>
    </citation>
    <scope>NUCLEOTIDE SEQUENCE [LARGE SCALE GENOMIC DNA]</scope>
    <source>
        <strain evidence="7 8">NBRC 108608</strain>
    </source>
</reference>